<evidence type="ECO:0000313" key="3">
    <source>
        <dbReference type="Proteomes" id="UP000660611"/>
    </source>
</evidence>
<reference evidence="2" key="1">
    <citation type="submission" date="2021-01" db="EMBL/GenBank/DDBJ databases">
        <title>Whole genome shotgun sequence of Dactylosporangium siamense NBRC 106093.</title>
        <authorList>
            <person name="Komaki H."/>
            <person name="Tamura T."/>
        </authorList>
    </citation>
    <scope>NUCLEOTIDE SEQUENCE</scope>
    <source>
        <strain evidence="2">NBRC 106093</strain>
    </source>
</reference>
<feature type="region of interest" description="Disordered" evidence="1">
    <location>
        <begin position="301"/>
        <end position="323"/>
    </location>
</feature>
<dbReference type="AlphaFoldDB" id="A0A919UF20"/>
<comment type="caution">
    <text evidence="2">The sequence shown here is derived from an EMBL/GenBank/DDBJ whole genome shotgun (WGS) entry which is preliminary data.</text>
</comment>
<protein>
    <submittedName>
        <fullName evidence="2">Uncharacterized protein</fullName>
    </submittedName>
</protein>
<keyword evidence="3" id="KW-1185">Reference proteome</keyword>
<evidence type="ECO:0000313" key="2">
    <source>
        <dbReference type="EMBL" id="GIG53202.1"/>
    </source>
</evidence>
<proteinExistence type="predicted"/>
<dbReference type="EMBL" id="BONQ01000222">
    <property type="protein sequence ID" value="GIG53202.1"/>
    <property type="molecule type" value="Genomic_DNA"/>
</dbReference>
<dbReference type="Proteomes" id="UP000660611">
    <property type="component" value="Unassembled WGS sequence"/>
</dbReference>
<gene>
    <name evidence="2" type="ORF">Dsi01nite_112430</name>
</gene>
<sequence>MTTNRRLDPHALRNLQPELYRFVSAFDNEPERDCDAYLEAPDRHPLAGDIAAQLGNAPTIATQWRQRIAAEAMPDGHWNTTESGGRCDHCGAHLRYVAVLEYRPSAQLVPVGETCLEHRFDAYAGYLEAMRADADRRRQRLALRAQRLAWLDANPRHAQAVEYLLARTNDTTQPVSRFADSVTAHWQRPGTVMLSPRQVDAALSMRDRETARTAGPAAAAPEGCQQVSGVITRTTERDGYRGRPTVVLFVRDDRGFTVWVTRPAAVLRTLGIDRATYPGARITFTAELSRSTTDPAFAFARRPTNVSAGPAPRPEQVRQPTAA</sequence>
<accession>A0A919UF20</accession>
<evidence type="ECO:0000256" key="1">
    <source>
        <dbReference type="SAM" id="MobiDB-lite"/>
    </source>
</evidence>
<dbReference type="RefSeq" id="WP_203854799.1">
    <property type="nucleotide sequence ID" value="NZ_BAAAVW010000030.1"/>
</dbReference>
<organism evidence="2 3">
    <name type="scientific">Dactylosporangium siamense</name>
    <dbReference type="NCBI Taxonomy" id="685454"/>
    <lineage>
        <taxon>Bacteria</taxon>
        <taxon>Bacillati</taxon>
        <taxon>Actinomycetota</taxon>
        <taxon>Actinomycetes</taxon>
        <taxon>Micromonosporales</taxon>
        <taxon>Micromonosporaceae</taxon>
        <taxon>Dactylosporangium</taxon>
    </lineage>
</organism>
<name>A0A919UF20_9ACTN</name>